<dbReference type="OMA" id="WLMTDLS"/>
<dbReference type="GO" id="GO:0022857">
    <property type="term" value="F:transmembrane transporter activity"/>
    <property type="evidence" value="ECO:0007669"/>
    <property type="project" value="InterPro"/>
</dbReference>
<comment type="subcellular location">
    <subcellularLocation>
        <location evidence="1">Cell membrane</location>
        <topology evidence="1">Multi-pass membrane protein</topology>
    </subcellularLocation>
</comment>
<dbReference type="Pfam" id="PF05977">
    <property type="entry name" value="MFS_3"/>
    <property type="match status" value="1"/>
</dbReference>
<feature type="transmembrane region" description="Helical" evidence="7">
    <location>
        <begin position="113"/>
        <end position="134"/>
    </location>
</feature>
<dbReference type="PANTHER" id="PTHR23513:SF9">
    <property type="entry name" value="ENTEROBACTIN EXPORTER ENTS"/>
    <property type="match status" value="1"/>
</dbReference>
<proteinExistence type="predicted"/>
<evidence type="ECO:0000256" key="2">
    <source>
        <dbReference type="ARBA" id="ARBA00022448"/>
    </source>
</evidence>
<name>A0A3D4VA68_9BACT</name>
<evidence type="ECO:0000256" key="3">
    <source>
        <dbReference type="ARBA" id="ARBA00022475"/>
    </source>
</evidence>
<feature type="transmembrane region" description="Helical" evidence="7">
    <location>
        <begin position="365"/>
        <end position="388"/>
    </location>
</feature>
<dbReference type="InterPro" id="IPR036259">
    <property type="entry name" value="MFS_trans_sf"/>
</dbReference>
<dbReference type="InterPro" id="IPR010290">
    <property type="entry name" value="TM_effector"/>
</dbReference>
<keyword evidence="2" id="KW-0813">Transport</keyword>
<sequence length="422" mass="43522">MTAPASGLLLDVTPLRTSRDFRLLFAARTISIVSIGVISVAVGWQVFEITGSSWHVGLVNLCLAVPMTMGLMVGGVMADRFDRRRLIVSSRSVYVLVAALFLINTLLPQPQLWIIYLASTIAGAINGISAPALMAAMPSLVQRAQLAAAGALITVSSQAGAMLGPSLAGITIGAWGLTACYVIVAVGAILTPLLLSRMQPLPAGPGVPLGPIAAARESWHFTRTHHVVGALLLLEIPVALFASPGSLFPELASSRFAGASLPWSSRLMDGAIVAGWLYSAPAAGAFLSSLLSGWTGRTRDAGAMLVLTTVLWAVGTIGLGVASTALAAVIALTVAGAGRALSEILRRALLQSHTPDGLQGRVGSLWLIQAVVLPSLGMALAGAAAQWLPPHRVVTVSGCLALIGTVVIVLAFPALRREGQPS</sequence>
<dbReference type="InterPro" id="IPR020846">
    <property type="entry name" value="MFS_dom"/>
</dbReference>
<feature type="transmembrane region" description="Helical" evidence="7">
    <location>
        <begin position="53"/>
        <end position="74"/>
    </location>
</feature>
<feature type="transmembrane region" description="Helical" evidence="7">
    <location>
        <begin position="226"/>
        <end position="247"/>
    </location>
</feature>
<dbReference type="SUPFAM" id="SSF103473">
    <property type="entry name" value="MFS general substrate transporter"/>
    <property type="match status" value="1"/>
</dbReference>
<evidence type="ECO:0000256" key="4">
    <source>
        <dbReference type="ARBA" id="ARBA00022692"/>
    </source>
</evidence>
<gene>
    <name evidence="9" type="ORF">DGD08_11040</name>
</gene>
<evidence type="ECO:0000256" key="7">
    <source>
        <dbReference type="SAM" id="Phobius"/>
    </source>
</evidence>
<organism evidence="9 10">
    <name type="scientific">Gemmatimonas aurantiaca</name>
    <dbReference type="NCBI Taxonomy" id="173480"/>
    <lineage>
        <taxon>Bacteria</taxon>
        <taxon>Pseudomonadati</taxon>
        <taxon>Gemmatimonadota</taxon>
        <taxon>Gemmatimonadia</taxon>
        <taxon>Gemmatimonadales</taxon>
        <taxon>Gemmatimonadaceae</taxon>
        <taxon>Gemmatimonas</taxon>
    </lineage>
</organism>
<dbReference type="GO" id="GO:0005886">
    <property type="term" value="C:plasma membrane"/>
    <property type="evidence" value="ECO:0007669"/>
    <property type="project" value="UniProtKB-SubCell"/>
</dbReference>
<feature type="domain" description="Major facilitator superfamily (MFS) profile" evidence="8">
    <location>
        <begin position="1"/>
        <end position="203"/>
    </location>
</feature>
<dbReference type="AlphaFoldDB" id="A0A3D4VA68"/>
<feature type="transmembrane region" description="Helical" evidence="7">
    <location>
        <begin position="146"/>
        <end position="168"/>
    </location>
</feature>
<keyword evidence="4 7" id="KW-0812">Transmembrane</keyword>
<keyword evidence="3" id="KW-1003">Cell membrane</keyword>
<dbReference type="CDD" id="cd06173">
    <property type="entry name" value="MFS_MefA_like"/>
    <property type="match status" value="1"/>
</dbReference>
<evidence type="ECO:0000313" key="9">
    <source>
        <dbReference type="EMBL" id="HCT57724.1"/>
    </source>
</evidence>
<accession>A0A3D4VA68</accession>
<keyword evidence="6 7" id="KW-0472">Membrane</keyword>
<feature type="transmembrane region" description="Helical" evidence="7">
    <location>
        <begin position="267"/>
        <end position="289"/>
    </location>
</feature>
<dbReference type="Gene3D" id="1.20.1250.20">
    <property type="entry name" value="MFS general substrate transporter like domains"/>
    <property type="match status" value="2"/>
</dbReference>
<feature type="domain" description="Major facilitator superfamily (MFS) profile" evidence="8">
    <location>
        <begin position="238"/>
        <end position="422"/>
    </location>
</feature>
<evidence type="ECO:0000313" key="10">
    <source>
        <dbReference type="Proteomes" id="UP000264071"/>
    </source>
</evidence>
<dbReference type="PANTHER" id="PTHR23513">
    <property type="entry name" value="INTEGRAL MEMBRANE EFFLUX PROTEIN-RELATED"/>
    <property type="match status" value="1"/>
</dbReference>
<feature type="transmembrane region" description="Helical" evidence="7">
    <location>
        <begin position="86"/>
        <end position="107"/>
    </location>
</feature>
<protein>
    <submittedName>
        <fullName evidence="9">Enterobactin transporter EntS</fullName>
    </submittedName>
</protein>
<feature type="transmembrane region" description="Helical" evidence="7">
    <location>
        <begin position="174"/>
        <end position="195"/>
    </location>
</feature>
<dbReference type="Proteomes" id="UP000264071">
    <property type="component" value="Unassembled WGS sequence"/>
</dbReference>
<comment type="caution">
    <text evidence="9">The sequence shown here is derived from an EMBL/GenBank/DDBJ whole genome shotgun (WGS) entry which is preliminary data.</text>
</comment>
<feature type="transmembrane region" description="Helical" evidence="7">
    <location>
        <begin position="394"/>
        <end position="415"/>
    </location>
</feature>
<feature type="transmembrane region" description="Helical" evidence="7">
    <location>
        <begin position="25"/>
        <end position="47"/>
    </location>
</feature>
<evidence type="ECO:0000259" key="8">
    <source>
        <dbReference type="PROSITE" id="PS50850"/>
    </source>
</evidence>
<keyword evidence="5 7" id="KW-1133">Transmembrane helix</keyword>
<reference evidence="9 10" key="1">
    <citation type="journal article" date="2018" name="Nat. Biotechnol.">
        <title>A standardized bacterial taxonomy based on genome phylogeny substantially revises the tree of life.</title>
        <authorList>
            <person name="Parks D.H."/>
            <person name="Chuvochina M."/>
            <person name="Waite D.W."/>
            <person name="Rinke C."/>
            <person name="Skarshewski A."/>
            <person name="Chaumeil P.A."/>
            <person name="Hugenholtz P."/>
        </authorList>
    </citation>
    <scope>NUCLEOTIDE SEQUENCE [LARGE SCALE GENOMIC DNA]</scope>
    <source>
        <strain evidence="9">UBA8844</strain>
    </source>
</reference>
<dbReference type="PROSITE" id="PS50850">
    <property type="entry name" value="MFS"/>
    <property type="match status" value="2"/>
</dbReference>
<dbReference type="NCBIfam" id="NF007792">
    <property type="entry name" value="PRK10489.1"/>
    <property type="match status" value="1"/>
</dbReference>
<dbReference type="EMBL" id="DPIY01000010">
    <property type="protein sequence ID" value="HCT57724.1"/>
    <property type="molecule type" value="Genomic_DNA"/>
</dbReference>
<evidence type="ECO:0000256" key="6">
    <source>
        <dbReference type="ARBA" id="ARBA00023136"/>
    </source>
</evidence>
<evidence type="ECO:0000256" key="5">
    <source>
        <dbReference type="ARBA" id="ARBA00022989"/>
    </source>
</evidence>
<evidence type="ECO:0000256" key="1">
    <source>
        <dbReference type="ARBA" id="ARBA00004651"/>
    </source>
</evidence>